<organism evidence="1 2">
    <name type="scientific">Oceanobacillus kapialis</name>
    <dbReference type="NCBI Taxonomy" id="481353"/>
    <lineage>
        <taxon>Bacteria</taxon>
        <taxon>Bacillati</taxon>
        <taxon>Bacillota</taxon>
        <taxon>Bacilli</taxon>
        <taxon>Bacillales</taxon>
        <taxon>Bacillaceae</taxon>
        <taxon>Oceanobacillus</taxon>
    </lineage>
</organism>
<proteinExistence type="predicted"/>
<comment type="caution">
    <text evidence="1">The sequence shown here is derived from an EMBL/GenBank/DDBJ whole genome shotgun (WGS) entry which is preliminary data.</text>
</comment>
<name>A0ABW5Q0V8_9BACI</name>
<keyword evidence="2" id="KW-1185">Reference proteome</keyword>
<sequence length="86" mass="10097">MKGVQHVSEKASYCNNRLLAYQSTGSREQAYPYAQGTYHMEKWEYLKQPNDFRPVTSEFITTSKRVTWLTEHILCNPTVPMHDTKK</sequence>
<accession>A0ABW5Q0V8</accession>
<dbReference type="EMBL" id="JBHUMX010000035">
    <property type="protein sequence ID" value="MFD2629203.1"/>
    <property type="molecule type" value="Genomic_DNA"/>
</dbReference>
<gene>
    <name evidence="1" type="ORF">ACFSUN_10480</name>
</gene>
<evidence type="ECO:0000313" key="2">
    <source>
        <dbReference type="Proteomes" id="UP001597451"/>
    </source>
</evidence>
<evidence type="ECO:0000313" key="1">
    <source>
        <dbReference type="EMBL" id="MFD2629203.1"/>
    </source>
</evidence>
<dbReference type="RefSeq" id="WP_379561973.1">
    <property type="nucleotide sequence ID" value="NZ_JBHUMX010000035.1"/>
</dbReference>
<dbReference type="Proteomes" id="UP001597451">
    <property type="component" value="Unassembled WGS sequence"/>
</dbReference>
<reference evidence="2" key="1">
    <citation type="journal article" date="2019" name="Int. J. Syst. Evol. Microbiol.">
        <title>The Global Catalogue of Microorganisms (GCM) 10K type strain sequencing project: providing services to taxonomists for standard genome sequencing and annotation.</title>
        <authorList>
            <consortium name="The Broad Institute Genomics Platform"/>
            <consortium name="The Broad Institute Genome Sequencing Center for Infectious Disease"/>
            <person name="Wu L."/>
            <person name="Ma J."/>
        </authorList>
    </citation>
    <scope>NUCLEOTIDE SEQUENCE [LARGE SCALE GENOMIC DNA]</scope>
    <source>
        <strain evidence="2">TISTR 1858</strain>
    </source>
</reference>
<protein>
    <submittedName>
        <fullName evidence="1">Uncharacterized protein</fullName>
    </submittedName>
</protein>